<dbReference type="InterPro" id="IPR002539">
    <property type="entry name" value="MaoC-like_dom"/>
</dbReference>
<dbReference type="PANTHER" id="PTHR42993:SF1">
    <property type="entry name" value="MAOC-LIKE DEHYDRATASE DOMAIN-CONTAINING PROTEIN"/>
    <property type="match status" value="1"/>
</dbReference>
<gene>
    <name evidence="3" type="ORF">KDL01_19735</name>
</gene>
<name>A0A941EPH0_9ACTN</name>
<dbReference type="AlphaFoldDB" id="A0A941EPH0"/>
<evidence type="ECO:0000313" key="3">
    <source>
        <dbReference type="EMBL" id="MBR7835517.1"/>
    </source>
</evidence>
<evidence type="ECO:0000256" key="1">
    <source>
        <dbReference type="ARBA" id="ARBA00005254"/>
    </source>
</evidence>
<dbReference type="InterPro" id="IPR039375">
    <property type="entry name" value="NodN-like"/>
</dbReference>
<keyword evidence="4" id="KW-1185">Reference proteome</keyword>
<accession>A0A941EPH0</accession>
<comment type="similarity">
    <text evidence="1">Belongs to the enoyl-CoA hydratase/isomerase family.</text>
</comment>
<comment type="caution">
    <text evidence="3">The sequence shown here is derived from an EMBL/GenBank/DDBJ whole genome shotgun (WGS) entry which is preliminary data.</text>
</comment>
<dbReference type="InterPro" id="IPR029069">
    <property type="entry name" value="HotDog_dom_sf"/>
</dbReference>
<reference evidence="3" key="1">
    <citation type="submission" date="2021-04" db="EMBL/GenBank/DDBJ databases">
        <title>Genome based classification of Actinospica acidithermotolerans sp. nov., an actinobacterium isolated from an Indonesian hot spring.</title>
        <authorList>
            <person name="Kusuma A.B."/>
            <person name="Putra K.E."/>
            <person name="Nafisah S."/>
            <person name="Loh J."/>
            <person name="Nouioui I."/>
            <person name="Goodfellow M."/>
        </authorList>
    </citation>
    <scope>NUCLEOTIDE SEQUENCE</scope>
    <source>
        <strain evidence="3">CSCA 57</strain>
    </source>
</reference>
<dbReference type="Gene3D" id="3.10.129.10">
    <property type="entry name" value="Hotdog Thioesterase"/>
    <property type="match status" value="1"/>
</dbReference>
<dbReference type="PANTHER" id="PTHR42993">
    <property type="entry name" value="MAOC-LIKE DEHYDRATASE DOMAIN-CONTAINING PROTEIN"/>
    <property type="match status" value="1"/>
</dbReference>
<proteinExistence type="inferred from homology"/>
<dbReference type="EMBL" id="JAGSOG010000098">
    <property type="protein sequence ID" value="MBR7835517.1"/>
    <property type="molecule type" value="Genomic_DNA"/>
</dbReference>
<feature type="domain" description="MaoC-like" evidence="2">
    <location>
        <begin position="2"/>
        <end position="118"/>
    </location>
</feature>
<dbReference type="Pfam" id="PF01575">
    <property type="entry name" value="MaoC_dehydratas"/>
    <property type="match status" value="1"/>
</dbReference>
<evidence type="ECO:0000259" key="2">
    <source>
        <dbReference type="Pfam" id="PF01575"/>
    </source>
</evidence>
<organism evidence="3 4">
    <name type="scientific">Actinospica durhamensis</name>
    <dbReference type="NCBI Taxonomy" id="1508375"/>
    <lineage>
        <taxon>Bacteria</taxon>
        <taxon>Bacillati</taxon>
        <taxon>Actinomycetota</taxon>
        <taxon>Actinomycetes</taxon>
        <taxon>Catenulisporales</taxon>
        <taxon>Actinospicaceae</taxon>
        <taxon>Actinospica</taxon>
    </lineage>
</organism>
<sequence length="139" mass="15206">MVGEHIGTSDWVVIEQERIDRFAEATGDHQWIHVDPERAKDGPFGSTIAHGYLTLSLIPALAWEVYTIEGVRLAINYGANKLRFITPVKVGSRVRAHLVLTGVEDLPDDAMQVATTVTVELEGAAKPAAVAETLSRIYL</sequence>
<evidence type="ECO:0000313" key="4">
    <source>
        <dbReference type="Proteomes" id="UP000675781"/>
    </source>
</evidence>
<dbReference type="CDD" id="cd03450">
    <property type="entry name" value="NodN"/>
    <property type="match status" value="1"/>
</dbReference>
<dbReference type="Proteomes" id="UP000675781">
    <property type="component" value="Unassembled WGS sequence"/>
</dbReference>
<dbReference type="SUPFAM" id="SSF54637">
    <property type="entry name" value="Thioesterase/thiol ester dehydrase-isomerase"/>
    <property type="match status" value="1"/>
</dbReference>
<protein>
    <submittedName>
        <fullName evidence="3">MaoC family dehydratase</fullName>
    </submittedName>
</protein>